<gene>
    <name evidence="2" type="ORF">HYZ11_00470</name>
</gene>
<proteinExistence type="predicted"/>
<sequence>MPFLKRLWAGWKRVAHKIARINSLVLTTVLYYLLLPCVAIPFRLAKDPLRLKEEAGFLPRSAAKPSLQDAGRQG</sequence>
<evidence type="ECO:0000313" key="3">
    <source>
        <dbReference type="Proteomes" id="UP000782312"/>
    </source>
</evidence>
<comment type="caution">
    <text evidence="2">The sequence shown here is derived from an EMBL/GenBank/DDBJ whole genome shotgun (WGS) entry which is preliminary data.</text>
</comment>
<dbReference type="EMBL" id="JACPUR010000001">
    <property type="protein sequence ID" value="MBI3126062.1"/>
    <property type="molecule type" value="Genomic_DNA"/>
</dbReference>
<feature type="transmembrane region" description="Helical" evidence="1">
    <location>
        <begin position="21"/>
        <end position="42"/>
    </location>
</feature>
<keyword evidence="1" id="KW-0812">Transmembrane</keyword>
<reference evidence="2" key="1">
    <citation type="submission" date="2020-07" db="EMBL/GenBank/DDBJ databases">
        <title>Huge and variable diversity of episymbiotic CPR bacteria and DPANN archaea in groundwater ecosystems.</title>
        <authorList>
            <person name="He C.Y."/>
            <person name="Keren R."/>
            <person name="Whittaker M."/>
            <person name="Farag I.F."/>
            <person name="Doudna J."/>
            <person name="Cate J.H.D."/>
            <person name="Banfield J.F."/>
        </authorList>
    </citation>
    <scope>NUCLEOTIDE SEQUENCE</scope>
    <source>
        <strain evidence="2">NC_groundwater_763_Ag_S-0.2um_68_21</strain>
    </source>
</reference>
<dbReference type="Proteomes" id="UP000782312">
    <property type="component" value="Unassembled WGS sequence"/>
</dbReference>
<evidence type="ECO:0000313" key="2">
    <source>
        <dbReference type="EMBL" id="MBI3126062.1"/>
    </source>
</evidence>
<keyword evidence="1" id="KW-0472">Membrane</keyword>
<evidence type="ECO:0000256" key="1">
    <source>
        <dbReference type="SAM" id="Phobius"/>
    </source>
</evidence>
<dbReference type="AlphaFoldDB" id="A0A932HXM7"/>
<name>A0A932HXM7_UNCTE</name>
<organism evidence="2 3">
    <name type="scientific">Tectimicrobiota bacterium</name>
    <dbReference type="NCBI Taxonomy" id="2528274"/>
    <lineage>
        <taxon>Bacteria</taxon>
        <taxon>Pseudomonadati</taxon>
        <taxon>Nitrospinota/Tectimicrobiota group</taxon>
        <taxon>Candidatus Tectimicrobiota</taxon>
    </lineage>
</organism>
<protein>
    <submittedName>
        <fullName evidence="2">Uncharacterized protein</fullName>
    </submittedName>
</protein>
<accession>A0A932HXM7</accession>
<keyword evidence="1" id="KW-1133">Transmembrane helix</keyword>